<dbReference type="EMBL" id="KI393866">
    <property type="protein sequence ID" value="ERN06738.1"/>
    <property type="molecule type" value="Genomic_DNA"/>
</dbReference>
<gene>
    <name evidence="1" type="ORF">AMTR_s00005p00065440</name>
</gene>
<reference evidence="2" key="1">
    <citation type="journal article" date="2013" name="Science">
        <title>The Amborella genome and the evolution of flowering plants.</title>
        <authorList>
            <consortium name="Amborella Genome Project"/>
        </authorList>
    </citation>
    <scope>NUCLEOTIDE SEQUENCE [LARGE SCALE GENOMIC DNA]</scope>
</reference>
<dbReference type="Gramene" id="ERN06738">
    <property type="protein sequence ID" value="ERN06738"/>
    <property type="gene ID" value="AMTR_s00005p00065440"/>
</dbReference>
<dbReference type="HOGENOM" id="CLU_2592924_0_0_1"/>
<sequence length="80" mass="8964">MAADLANRTRHSFRGRYGLAEILQVVRSLAMLQTMILVRDNASDGDTRSRRCSKRRYSLVAMLQSEISSRGDAPDDDTCS</sequence>
<accession>W1PFL7</accession>
<organism evidence="1 2">
    <name type="scientific">Amborella trichopoda</name>
    <dbReference type="NCBI Taxonomy" id="13333"/>
    <lineage>
        <taxon>Eukaryota</taxon>
        <taxon>Viridiplantae</taxon>
        <taxon>Streptophyta</taxon>
        <taxon>Embryophyta</taxon>
        <taxon>Tracheophyta</taxon>
        <taxon>Spermatophyta</taxon>
        <taxon>Magnoliopsida</taxon>
        <taxon>Amborellales</taxon>
        <taxon>Amborellaceae</taxon>
        <taxon>Amborella</taxon>
    </lineage>
</organism>
<dbReference type="Proteomes" id="UP000017836">
    <property type="component" value="Unassembled WGS sequence"/>
</dbReference>
<name>W1PFL7_AMBTC</name>
<proteinExistence type="predicted"/>
<dbReference type="AlphaFoldDB" id="W1PFL7"/>
<evidence type="ECO:0000313" key="1">
    <source>
        <dbReference type="EMBL" id="ERN06738.1"/>
    </source>
</evidence>
<protein>
    <submittedName>
        <fullName evidence="1">Uncharacterized protein</fullName>
    </submittedName>
</protein>
<evidence type="ECO:0000313" key="2">
    <source>
        <dbReference type="Proteomes" id="UP000017836"/>
    </source>
</evidence>
<keyword evidence="2" id="KW-1185">Reference proteome</keyword>